<comment type="caution">
    <text evidence="2">The sequence shown here is derived from an EMBL/GenBank/DDBJ whole genome shotgun (WGS) entry which is preliminary data.</text>
</comment>
<dbReference type="EMBL" id="CAAALY010002542">
    <property type="protein sequence ID" value="VEL07823.1"/>
    <property type="molecule type" value="Genomic_DNA"/>
</dbReference>
<feature type="region of interest" description="Disordered" evidence="1">
    <location>
        <begin position="1"/>
        <end position="50"/>
    </location>
</feature>
<protein>
    <submittedName>
        <fullName evidence="2">Uncharacterized protein</fullName>
    </submittedName>
</protein>
<dbReference type="Proteomes" id="UP000784294">
    <property type="component" value="Unassembled WGS sequence"/>
</dbReference>
<proteinExistence type="predicted"/>
<accession>A0A3S5AXW7</accession>
<evidence type="ECO:0000256" key="1">
    <source>
        <dbReference type="SAM" id="MobiDB-lite"/>
    </source>
</evidence>
<evidence type="ECO:0000313" key="3">
    <source>
        <dbReference type="Proteomes" id="UP000784294"/>
    </source>
</evidence>
<dbReference type="AlphaFoldDB" id="A0A3S5AXW7"/>
<name>A0A3S5AXW7_9PLAT</name>
<sequence length="416" mass="42584">MTSAVSRGLPNAANRTTANPLRLSTQSSFEIDESTPDANVKADSTSTSSTTSILGATESVSLTANSTTAFSDFGATSPTKFVPTESTSLVPKLDHPFCSSLAYAPSLPREACITCTATGALRMIGFTMDTVHSAPVTSTIIQGLSSTSREQISCLAWSLELMALGTRDGFLVVRNFSSKRTHMRHISTLVRSSGIDSLELFGTATLPIGVKNISGPASNVAGYSESQYGSFAGVFGAASPVPSTGGTGFSYGYTASSPTSAASTSASLTSFASAAASAAVGSTGLVPTSFEQAQFDASTLFLTFGKSYLVAWHGTDLVASLISEALVINGPNEAASLLAAAGLSSLSSGPSTASASGSGGTNFGPEAIRRVKFSPFSFCPGTGRQGSTRLLLVLSFEAVMILDPIESRYSSLTKSA</sequence>
<evidence type="ECO:0000313" key="2">
    <source>
        <dbReference type="EMBL" id="VEL07823.1"/>
    </source>
</evidence>
<keyword evidence="3" id="KW-1185">Reference proteome</keyword>
<organism evidence="2 3">
    <name type="scientific">Protopolystoma xenopodis</name>
    <dbReference type="NCBI Taxonomy" id="117903"/>
    <lineage>
        <taxon>Eukaryota</taxon>
        <taxon>Metazoa</taxon>
        <taxon>Spiralia</taxon>
        <taxon>Lophotrochozoa</taxon>
        <taxon>Platyhelminthes</taxon>
        <taxon>Monogenea</taxon>
        <taxon>Polyopisthocotylea</taxon>
        <taxon>Polystomatidea</taxon>
        <taxon>Polystomatidae</taxon>
        <taxon>Protopolystoma</taxon>
    </lineage>
</organism>
<feature type="compositionally biased region" description="Polar residues" evidence="1">
    <location>
        <begin position="13"/>
        <end position="29"/>
    </location>
</feature>
<dbReference type="OrthoDB" id="1291858at2759"/>
<reference evidence="2" key="1">
    <citation type="submission" date="2018-11" db="EMBL/GenBank/DDBJ databases">
        <authorList>
            <consortium name="Pathogen Informatics"/>
        </authorList>
    </citation>
    <scope>NUCLEOTIDE SEQUENCE</scope>
</reference>
<gene>
    <name evidence="2" type="ORF">PXEA_LOCUS1263</name>
</gene>